<organism evidence="1 2">
    <name type="scientific">Yarrowia lipolytica</name>
    <name type="common">Candida lipolytica</name>
    <dbReference type="NCBI Taxonomy" id="4952"/>
    <lineage>
        <taxon>Eukaryota</taxon>
        <taxon>Fungi</taxon>
        <taxon>Dikarya</taxon>
        <taxon>Ascomycota</taxon>
        <taxon>Saccharomycotina</taxon>
        <taxon>Dipodascomycetes</taxon>
        <taxon>Dipodascales</taxon>
        <taxon>Dipodascales incertae sedis</taxon>
        <taxon>Yarrowia</taxon>
    </lineage>
</organism>
<dbReference type="VEuPathDB" id="FungiDB:YALI1_D21795g"/>
<dbReference type="EMBL" id="CP017556">
    <property type="protein sequence ID" value="AOW04208.1"/>
    <property type="molecule type" value="Genomic_DNA"/>
</dbReference>
<proteinExistence type="predicted"/>
<dbReference type="GeneID" id="94583355"/>
<sequence>MRYPNSTKTEFQRSMITYYAEEDAQTSAEFLHLARTASGNQFWRPTYIGLPRKPHGQQEYLKRFPAKPEEVPVVI</sequence>
<dbReference type="Proteomes" id="UP000182444">
    <property type="component" value="Chromosome 1D"/>
</dbReference>
<reference evidence="1 2" key="1">
    <citation type="journal article" date="2016" name="PLoS ONE">
        <title>Sequence Assembly of Yarrowia lipolytica Strain W29/CLIB89 Shows Transposable Element Diversity.</title>
        <authorList>
            <person name="Magnan C."/>
            <person name="Yu J."/>
            <person name="Chang I."/>
            <person name="Jahn E."/>
            <person name="Kanomata Y."/>
            <person name="Wu J."/>
            <person name="Zeller M."/>
            <person name="Oakes M."/>
            <person name="Baldi P."/>
            <person name="Sandmeyer S."/>
        </authorList>
    </citation>
    <scope>NUCLEOTIDE SEQUENCE [LARGE SCALE GENOMIC DNA]</scope>
    <source>
        <strain evidence="2">CLIB89(W29)</strain>
    </source>
</reference>
<gene>
    <name evidence="1" type="ORF">YALI1_D21795g</name>
</gene>
<name>A0A1D8NEZ5_YARLL</name>
<dbReference type="RefSeq" id="XP_068138841.1">
    <property type="nucleotide sequence ID" value="XM_068282740.1"/>
</dbReference>
<protein>
    <submittedName>
        <fullName evidence="1">Uncharacterized protein</fullName>
    </submittedName>
</protein>
<dbReference type="AlphaFoldDB" id="A0A1D8NEZ5"/>
<evidence type="ECO:0000313" key="1">
    <source>
        <dbReference type="EMBL" id="AOW04208.1"/>
    </source>
</evidence>
<evidence type="ECO:0000313" key="2">
    <source>
        <dbReference type="Proteomes" id="UP000182444"/>
    </source>
</evidence>
<accession>A0A1D8NEZ5</accession>